<reference evidence="3" key="1">
    <citation type="submission" date="2021-05" db="EMBL/GenBank/DDBJ databases">
        <authorList>
            <person name="Pietrasiak N."/>
            <person name="Ward R."/>
            <person name="Stajich J.E."/>
            <person name="Kurbessoian T."/>
        </authorList>
    </citation>
    <scope>NUCLEOTIDE SEQUENCE</scope>
    <source>
        <strain evidence="3">HA4357-MV3</strain>
    </source>
</reference>
<gene>
    <name evidence="3" type="ORF">KME28_03315</name>
</gene>
<evidence type="ECO:0000313" key="3">
    <source>
        <dbReference type="EMBL" id="MBW4430787.1"/>
    </source>
</evidence>
<proteinExistence type="predicted"/>
<dbReference type="PANTHER" id="PTHR43646:SF3">
    <property type="entry name" value="SLR1566 PROTEIN"/>
    <property type="match status" value="1"/>
</dbReference>
<dbReference type="PANTHER" id="PTHR43646">
    <property type="entry name" value="GLYCOSYLTRANSFERASE"/>
    <property type="match status" value="1"/>
</dbReference>
<dbReference type="NCBIfam" id="TIGR03469">
    <property type="entry name" value="HpnB"/>
    <property type="match status" value="1"/>
</dbReference>
<dbReference type="Proteomes" id="UP000813215">
    <property type="component" value="Unassembled WGS sequence"/>
</dbReference>
<sequence length="410" mass="45911">MTEILLPLVLLSLLIWIGLLTLWGQFWRTDQQLNVTETQLEKLPSVCAVIPARNEADLLPKTLRSLLCQNYPGSFNIFLVDDQSTDGTAEVAQQTAQALNKNQQLHVITAEPLSPGWSGKLWAMEQGINKAIATLEPDYLLLTDADIEHDVANLHQLITKAEQEDLELVSLMVQLRCENFWEKLMIPAFVFFFQKLYPFSWVNNPKKTTAAAAGGCILVRKATLKRIGGMQVIRQALIDDCALAHAVKSGFTQSQDSGDRTKSQQNTISSSHSSSKIWLGLSSSTHSLRPYLSLSPIWDMVARTAFTQLNYSPLLLIGTLFAMILVYIIPPLGFIIGALTGNWLVALTGLSAWLLMSLAYLPMIRFYRCPVWLTFCLPIIAFLYNLMTIDSALRYWQGRGGAWKGRVYKV</sequence>
<evidence type="ECO:0000259" key="2">
    <source>
        <dbReference type="Pfam" id="PF00535"/>
    </source>
</evidence>
<dbReference type="InterPro" id="IPR017832">
    <property type="entry name" value="Glyco_trans_2_hopen-assoc_HpnB"/>
</dbReference>
<feature type="transmembrane region" description="Helical" evidence="1">
    <location>
        <begin position="370"/>
        <end position="389"/>
    </location>
</feature>
<evidence type="ECO:0000313" key="4">
    <source>
        <dbReference type="Proteomes" id="UP000813215"/>
    </source>
</evidence>
<organism evidence="3 4">
    <name type="scientific">Pelatocladus maniniholoensis HA4357-MV3</name>
    <dbReference type="NCBI Taxonomy" id="1117104"/>
    <lineage>
        <taxon>Bacteria</taxon>
        <taxon>Bacillati</taxon>
        <taxon>Cyanobacteriota</taxon>
        <taxon>Cyanophyceae</taxon>
        <taxon>Nostocales</taxon>
        <taxon>Nostocaceae</taxon>
        <taxon>Pelatocladus</taxon>
    </lineage>
</organism>
<feature type="transmembrane region" description="Helical" evidence="1">
    <location>
        <begin position="314"/>
        <end position="336"/>
    </location>
</feature>
<dbReference type="Gene3D" id="3.90.550.10">
    <property type="entry name" value="Spore Coat Polysaccharide Biosynthesis Protein SpsA, Chain A"/>
    <property type="match status" value="1"/>
</dbReference>
<feature type="domain" description="Glycosyltransferase 2-like" evidence="2">
    <location>
        <begin position="48"/>
        <end position="227"/>
    </location>
</feature>
<dbReference type="SUPFAM" id="SSF53448">
    <property type="entry name" value="Nucleotide-diphospho-sugar transferases"/>
    <property type="match status" value="1"/>
</dbReference>
<feature type="transmembrane region" description="Helical" evidence="1">
    <location>
        <begin position="343"/>
        <end position="364"/>
    </location>
</feature>
<evidence type="ECO:0000256" key="1">
    <source>
        <dbReference type="SAM" id="Phobius"/>
    </source>
</evidence>
<reference evidence="3" key="2">
    <citation type="journal article" date="2022" name="Microbiol. Resour. Announc.">
        <title>Metagenome Sequencing to Explore Phylogenomics of Terrestrial Cyanobacteria.</title>
        <authorList>
            <person name="Ward R.D."/>
            <person name="Stajich J.E."/>
            <person name="Johansen J.R."/>
            <person name="Huntemann M."/>
            <person name="Clum A."/>
            <person name="Foster B."/>
            <person name="Foster B."/>
            <person name="Roux S."/>
            <person name="Palaniappan K."/>
            <person name="Varghese N."/>
            <person name="Mukherjee S."/>
            <person name="Reddy T.B.K."/>
            <person name="Daum C."/>
            <person name="Copeland A."/>
            <person name="Chen I.A."/>
            <person name="Ivanova N.N."/>
            <person name="Kyrpides N.C."/>
            <person name="Shapiro N."/>
            <person name="Eloe-Fadrosh E.A."/>
            <person name="Pietrasiak N."/>
        </authorList>
    </citation>
    <scope>NUCLEOTIDE SEQUENCE</scope>
    <source>
        <strain evidence="3">HA4357-MV3</strain>
    </source>
</reference>
<dbReference type="InterPro" id="IPR029044">
    <property type="entry name" value="Nucleotide-diphossugar_trans"/>
</dbReference>
<dbReference type="Pfam" id="PF00535">
    <property type="entry name" value="Glycos_transf_2"/>
    <property type="match status" value="1"/>
</dbReference>
<accession>A0A9E3H4H1</accession>
<dbReference type="AlphaFoldDB" id="A0A9E3H4H1"/>
<protein>
    <submittedName>
        <fullName evidence="3">Glycosyltransferase</fullName>
    </submittedName>
</protein>
<comment type="caution">
    <text evidence="3">The sequence shown here is derived from an EMBL/GenBank/DDBJ whole genome shotgun (WGS) entry which is preliminary data.</text>
</comment>
<dbReference type="EMBL" id="JAHHHW010000033">
    <property type="protein sequence ID" value="MBW4430787.1"/>
    <property type="molecule type" value="Genomic_DNA"/>
</dbReference>
<name>A0A9E3H4H1_9NOST</name>
<dbReference type="InterPro" id="IPR001173">
    <property type="entry name" value="Glyco_trans_2-like"/>
</dbReference>
<keyword evidence="1" id="KW-1133">Transmembrane helix</keyword>
<keyword evidence="1" id="KW-0812">Transmembrane</keyword>
<keyword evidence="1" id="KW-0472">Membrane</keyword>